<feature type="transmembrane region" description="Helical" evidence="1">
    <location>
        <begin position="79"/>
        <end position="100"/>
    </location>
</feature>
<organism evidence="2 3">
    <name type="scientific">Lottia gigantea</name>
    <name type="common">Giant owl limpet</name>
    <dbReference type="NCBI Taxonomy" id="225164"/>
    <lineage>
        <taxon>Eukaryota</taxon>
        <taxon>Metazoa</taxon>
        <taxon>Spiralia</taxon>
        <taxon>Lophotrochozoa</taxon>
        <taxon>Mollusca</taxon>
        <taxon>Gastropoda</taxon>
        <taxon>Patellogastropoda</taxon>
        <taxon>Lottioidea</taxon>
        <taxon>Lottiidae</taxon>
        <taxon>Lottia</taxon>
    </lineage>
</organism>
<keyword evidence="1" id="KW-1133">Transmembrane helix</keyword>
<evidence type="ECO:0000313" key="2">
    <source>
        <dbReference type="EMBL" id="ESO86880.1"/>
    </source>
</evidence>
<dbReference type="Proteomes" id="UP000030746">
    <property type="component" value="Unassembled WGS sequence"/>
</dbReference>
<dbReference type="GeneID" id="20243516"/>
<accession>V3ZWC7</accession>
<proteinExistence type="predicted"/>
<dbReference type="CTD" id="20243516"/>
<dbReference type="HOGENOM" id="CLU_1715332_0_0_1"/>
<name>V3ZWC7_LOTGI</name>
<keyword evidence="3" id="KW-1185">Reference proteome</keyword>
<evidence type="ECO:0000256" key="1">
    <source>
        <dbReference type="SAM" id="Phobius"/>
    </source>
</evidence>
<evidence type="ECO:0000313" key="3">
    <source>
        <dbReference type="Proteomes" id="UP000030746"/>
    </source>
</evidence>
<keyword evidence="1" id="KW-0812">Transmembrane</keyword>
<gene>
    <name evidence="2" type="ORF">LOTGIDRAFT_175980</name>
</gene>
<reference evidence="2 3" key="1">
    <citation type="journal article" date="2013" name="Nature">
        <title>Insights into bilaterian evolution from three spiralian genomes.</title>
        <authorList>
            <person name="Simakov O."/>
            <person name="Marletaz F."/>
            <person name="Cho S.J."/>
            <person name="Edsinger-Gonzales E."/>
            <person name="Havlak P."/>
            <person name="Hellsten U."/>
            <person name="Kuo D.H."/>
            <person name="Larsson T."/>
            <person name="Lv J."/>
            <person name="Arendt D."/>
            <person name="Savage R."/>
            <person name="Osoegawa K."/>
            <person name="de Jong P."/>
            <person name="Grimwood J."/>
            <person name="Chapman J.A."/>
            <person name="Shapiro H."/>
            <person name="Aerts A."/>
            <person name="Otillar R.P."/>
            <person name="Terry A.Y."/>
            <person name="Boore J.L."/>
            <person name="Grigoriev I.V."/>
            <person name="Lindberg D.R."/>
            <person name="Seaver E.C."/>
            <person name="Weisblat D.A."/>
            <person name="Putnam N.H."/>
            <person name="Rokhsar D.S."/>
        </authorList>
    </citation>
    <scope>NUCLEOTIDE SEQUENCE [LARGE SCALE GENOMIC DNA]</scope>
</reference>
<keyword evidence="1" id="KW-0472">Membrane</keyword>
<protein>
    <submittedName>
        <fullName evidence="2">Uncharacterized protein</fullName>
    </submittedName>
</protein>
<dbReference type="RefSeq" id="XP_009062431.1">
    <property type="nucleotide sequence ID" value="XM_009064183.1"/>
</dbReference>
<dbReference type="EMBL" id="KB202982">
    <property type="protein sequence ID" value="ESO86880.1"/>
    <property type="molecule type" value="Genomic_DNA"/>
</dbReference>
<dbReference type="KEGG" id="lgi:LOTGIDRAFT_175980"/>
<dbReference type="AlphaFoldDB" id="V3ZWC7"/>
<sequence>MSALNISSQLSKVVYPLKPFYSPCPATFVYKLVVIPESEQTVIKDYDNRGDDKIVNDDDQDVDEGHDKDDVKTSVWSTVGWSLGCFFTLFILVIVCLRIYKMVRRNLVRQPNHNTTEENIYDIPENIYKGDNSLYRDSSFNLGSESQYVDVRI</sequence>